<name>A0A8J6Q0P6_9FLAO</name>
<feature type="transmembrane region" description="Helical" evidence="1">
    <location>
        <begin position="210"/>
        <end position="229"/>
    </location>
</feature>
<dbReference type="EMBL" id="JACVXD010000001">
    <property type="protein sequence ID" value="MBD0822939.1"/>
    <property type="molecule type" value="Genomic_DNA"/>
</dbReference>
<evidence type="ECO:0000313" key="3">
    <source>
        <dbReference type="Proteomes" id="UP000621516"/>
    </source>
</evidence>
<dbReference type="AlphaFoldDB" id="A0A8J6Q0P6"/>
<organism evidence="2 3">
    <name type="scientific">Aestuariibaculum marinum</name>
    <dbReference type="NCBI Taxonomy" id="2683592"/>
    <lineage>
        <taxon>Bacteria</taxon>
        <taxon>Pseudomonadati</taxon>
        <taxon>Bacteroidota</taxon>
        <taxon>Flavobacteriia</taxon>
        <taxon>Flavobacteriales</taxon>
        <taxon>Flavobacteriaceae</taxon>
    </lineage>
</organism>
<protein>
    <submittedName>
        <fullName evidence="2">Uncharacterized protein</fullName>
    </submittedName>
</protein>
<feature type="transmembrane region" description="Helical" evidence="1">
    <location>
        <begin position="20"/>
        <end position="40"/>
    </location>
</feature>
<dbReference type="Proteomes" id="UP000621516">
    <property type="component" value="Unassembled WGS sequence"/>
</dbReference>
<evidence type="ECO:0000313" key="2">
    <source>
        <dbReference type="EMBL" id="MBD0822939.1"/>
    </source>
</evidence>
<keyword evidence="1" id="KW-0812">Transmembrane</keyword>
<gene>
    <name evidence="2" type="ORF">ICJ85_02805</name>
</gene>
<proteinExistence type="predicted"/>
<keyword evidence="3" id="KW-1185">Reference proteome</keyword>
<evidence type="ECO:0000256" key="1">
    <source>
        <dbReference type="SAM" id="Phobius"/>
    </source>
</evidence>
<sequence>MFLENNKLKIIKPNAFEHTFFASTAILFLALCLVGFSMGIQLKSSRGTDLAVARFLLHGTLGFIWLLTYVLQTQLIFRNKIKLHMKIGRASVITLFLFGLSTIYLIISAKTSYPKIPDKALANFIGTFSLSSIFEFALIILALWFRKTPFLHKRLMFYGVLAFSGTGTDRIFLFMGIEEPIFYMFSVNLLIKLPLLIYDFKTYPVKQKLISSFLFLYSYIVMAFGILLIKPYFSSKEWINFAVWLASLV</sequence>
<comment type="caution">
    <text evidence="2">The sequence shown here is derived from an EMBL/GenBank/DDBJ whole genome shotgun (WGS) entry which is preliminary data.</text>
</comment>
<accession>A0A8J6Q0P6</accession>
<reference evidence="2 3" key="1">
    <citation type="journal article" date="2018" name="J. Microbiol.">
        <title>Aestuariibaculum marinum sp. nov., a marine bacterium isolated from seawater in South Korea.</title>
        <authorList>
            <person name="Choi J."/>
            <person name="Lee D."/>
            <person name="Jang J.H."/>
            <person name="Cha S."/>
            <person name="Seo T."/>
        </authorList>
    </citation>
    <scope>NUCLEOTIDE SEQUENCE [LARGE SCALE GENOMIC DNA]</scope>
    <source>
        <strain evidence="2 3">IP7</strain>
    </source>
</reference>
<dbReference type="RefSeq" id="WP_188222243.1">
    <property type="nucleotide sequence ID" value="NZ_JACVXD010000001.1"/>
</dbReference>
<keyword evidence="1" id="KW-1133">Transmembrane helix</keyword>
<keyword evidence="1" id="KW-0472">Membrane</keyword>
<feature type="transmembrane region" description="Helical" evidence="1">
    <location>
        <begin position="92"/>
        <end position="109"/>
    </location>
</feature>
<feature type="transmembrane region" description="Helical" evidence="1">
    <location>
        <begin position="121"/>
        <end position="143"/>
    </location>
</feature>
<feature type="transmembrane region" description="Helical" evidence="1">
    <location>
        <begin position="181"/>
        <end position="198"/>
    </location>
</feature>
<feature type="transmembrane region" description="Helical" evidence="1">
    <location>
        <begin position="155"/>
        <end position="175"/>
    </location>
</feature>
<feature type="transmembrane region" description="Helical" evidence="1">
    <location>
        <begin position="52"/>
        <end position="71"/>
    </location>
</feature>